<dbReference type="PRINTS" id="PR00420">
    <property type="entry name" value="RNGMNOXGNASE"/>
</dbReference>
<reference evidence="7 8" key="1">
    <citation type="journal article" date="2017" name="BMC Genomics">
        <title>Chromosome level assembly and secondary metabolite potential of the parasitic fungus Cordyceps militaris.</title>
        <authorList>
            <person name="Kramer G.J."/>
            <person name="Nodwell J.R."/>
        </authorList>
    </citation>
    <scope>NUCLEOTIDE SEQUENCE [LARGE SCALE GENOMIC DNA]</scope>
    <source>
        <strain evidence="7 8">ATCC 34164</strain>
    </source>
</reference>
<evidence type="ECO:0000313" key="7">
    <source>
        <dbReference type="EMBL" id="ATY66619.1"/>
    </source>
</evidence>
<evidence type="ECO:0000256" key="3">
    <source>
        <dbReference type="ARBA" id="ARBA00022827"/>
    </source>
</evidence>
<dbReference type="InterPro" id="IPR036188">
    <property type="entry name" value="FAD/NAD-bd_sf"/>
</dbReference>
<sequence>MGLEDRSAEYDVVIVGGGPVGLLMAYQLQRFGVTACVLEQHEKETQDAYGRAIALFPRTTEQLDQLGLVEPMLQLGFACRTSVTYKDGERVVPGRVWTFMENIKDTAYDFALVLRQMYTEEIFREKLESLGGSYYQTMQCIDFKVDESAPFNSHAVTSTFEDKRTAKTFQLKSKYLIGADGGRSFVRRHADIPFEGDTSEDKWIRIDGMVETDMPLNRSYGAIESKTHGNILWAPLDHGATRIGYAYSAEIAAKYPNGVTQEVAEKEAIEAMKPFKVKFKEIHWWTLPRNDADLFRYTIGQRIAKSFTAKSNRVFLCGDAAHTHSSGAAQGLNTGIHDAVNLGWKLALQIRGLTQSCVLETYSPERMSAVQRLIDYDKDISTLMSYKWPAWYDGDKNADPYLLLGEIFNQAASFNTGLGISYAANVVNQTLTSEEKPKLTIIAGSRPPDVHLHTPGTNQKVRFQQITKNVGKFFVVVCLGNTAVTRPRLLDLRAAFADAASNPLRNHEAISWLTISPAVGCSPYEAIGMKPFGDMFYDPANEAHDKFGVEADEGAVLILRPDGLVGAVGPIDGVWIREYFAGLLNLNLKEIRASQAASDSGISI</sequence>
<evidence type="ECO:0000256" key="2">
    <source>
        <dbReference type="ARBA" id="ARBA00022630"/>
    </source>
</evidence>
<dbReference type="Gene3D" id="3.40.30.20">
    <property type="match status" value="1"/>
</dbReference>
<dbReference type="SUPFAM" id="SSF51905">
    <property type="entry name" value="FAD/NAD(P)-binding domain"/>
    <property type="match status" value="1"/>
</dbReference>
<evidence type="ECO:0000313" key="8">
    <source>
        <dbReference type="Proteomes" id="UP000323067"/>
    </source>
</evidence>
<dbReference type="GO" id="GO:0071949">
    <property type="term" value="F:FAD binding"/>
    <property type="evidence" value="ECO:0007669"/>
    <property type="project" value="InterPro"/>
</dbReference>
<dbReference type="InterPro" id="IPR002938">
    <property type="entry name" value="FAD-bd"/>
</dbReference>
<name>A0A2H4SU30_CORMI</name>
<dbReference type="GO" id="GO:0016709">
    <property type="term" value="F:oxidoreductase activity, acting on paired donors, with incorporation or reduction of molecular oxygen, NAD(P)H as one donor, and incorporation of one atom of oxygen"/>
    <property type="evidence" value="ECO:0007669"/>
    <property type="project" value="UniProtKB-ARBA"/>
</dbReference>
<gene>
    <name evidence="7" type="ORF">A9K55_001163</name>
</gene>
<keyword evidence="2" id="KW-0285">Flavoprotein</keyword>
<dbReference type="Gene3D" id="3.50.50.60">
    <property type="entry name" value="FAD/NAD(P)-binding domain"/>
    <property type="match status" value="1"/>
</dbReference>
<feature type="domain" description="FAD-binding" evidence="5">
    <location>
        <begin position="9"/>
        <end position="375"/>
    </location>
</feature>
<dbReference type="PANTHER" id="PTHR43004:SF5">
    <property type="entry name" value="FAD-BINDING DOMAIN-CONTAINING PROTEIN"/>
    <property type="match status" value="1"/>
</dbReference>
<dbReference type="SUPFAM" id="SSF54373">
    <property type="entry name" value="FAD-linked reductases, C-terminal domain"/>
    <property type="match status" value="1"/>
</dbReference>
<comment type="similarity">
    <text evidence="1">Belongs to the PheA/TfdB FAD monooxygenase family.</text>
</comment>
<dbReference type="InterPro" id="IPR038220">
    <property type="entry name" value="PHOX_C_sf"/>
</dbReference>
<dbReference type="VEuPathDB" id="FungiDB:A9K55_001163"/>
<dbReference type="EMBL" id="CP023327">
    <property type="protein sequence ID" value="ATY66619.1"/>
    <property type="molecule type" value="Genomic_DNA"/>
</dbReference>
<dbReference type="OrthoDB" id="1716816at2759"/>
<keyword evidence="3" id="KW-0274">FAD</keyword>
<dbReference type="PANTHER" id="PTHR43004">
    <property type="entry name" value="TRK SYSTEM POTASSIUM UPTAKE PROTEIN"/>
    <property type="match status" value="1"/>
</dbReference>
<dbReference type="InterPro" id="IPR012941">
    <property type="entry name" value="Phe_hydrox_C_dim_dom"/>
</dbReference>
<dbReference type="SUPFAM" id="SSF52833">
    <property type="entry name" value="Thioredoxin-like"/>
    <property type="match status" value="1"/>
</dbReference>
<dbReference type="Pfam" id="PF07976">
    <property type="entry name" value="Phe_hydrox_dim"/>
    <property type="match status" value="1"/>
</dbReference>
<dbReference type="InterPro" id="IPR036249">
    <property type="entry name" value="Thioredoxin-like_sf"/>
</dbReference>
<dbReference type="AlphaFoldDB" id="A0A2H4SU30"/>
<dbReference type="VEuPathDB" id="FungiDB:CCM_03625"/>
<proteinExistence type="inferred from homology"/>
<keyword evidence="4" id="KW-0560">Oxidoreductase</keyword>
<evidence type="ECO:0000256" key="4">
    <source>
        <dbReference type="ARBA" id="ARBA00023002"/>
    </source>
</evidence>
<dbReference type="Pfam" id="PF01494">
    <property type="entry name" value="FAD_binding_3"/>
    <property type="match status" value="1"/>
</dbReference>
<accession>A0A2H4SU30</accession>
<dbReference type="InterPro" id="IPR050641">
    <property type="entry name" value="RIFMO-like"/>
</dbReference>
<organism evidence="7 8">
    <name type="scientific">Cordyceps militaris</name>
    <name type="common">Caterpillar fungus</name>
    <name type="synonym">Clavaria militaris</name>
    <dbReference type="NCBI Taxonomy" id="73501"/>
    <lineage>
        <taxon>Eukaryota</taxon>
        <taxon>Fungi</taxon>
        <taxon>Dikarya</taxon>
        <taxon>Ascomycota</taxon>
        <taxon>Pezizomycotina</taxon>
        <taxon>Sordariomycetes</taxon>
        <taxon>Hypocreomycetidae</taxon>
        <taxon>Hypocreales</taxon>
        <taxon>Cordycipitaceae</taxon>
        <taxon>Cordyceps</taxon>
    </lineage>
</organism>
<dbReference type="Gene3D" id="3.30.9.10">
    <property type="entry name" value="D-Amino Acid Oxidase, subunit A, domain 2"/>
    <property type="match status" value="1"/>
</dbReference>
<evidence type="ECO:0000256" key="1">
    <source>
        <dbReference type="ARBA" id="ARBA00007801"/>
    </source>
</evidence>
<evidence type="ECO:0000259" key="6">
    <source>
        <dbReference type="Pfam" id="PF07976"/>
    </source>
</evidence>
<protein>
    <submittedName>
        <fullName evidence="7">Capsorubin synthase</fullName>
    </submittedName>
</protein>
<feature type="domain" description="Phenol hydroxylase-like C-terminal dimerisation" evidence="6">
    <location>
        <begin position="538"/>
        <end position="584"/>
    </location>
</feature>
<evidence type="ECO:0000259" key="5">
    <source>
        <dbReference type="Pfam" id="PF01494"/>
    </source>
</evidence>
<dbReference type="Proteomes" id="UP000323067">
    <property type="component" value="Chromosome ii"/>
</dbReference>